<gene>
    <name evidence="4" type="ORF">DB43_GK00140</name>
</gene>
<dbReference type="GO" id="GO:0000160">
    <property type="term" value="P:phosphorelay signal transduction system"/>
    <property type="evidence" value="ECO:0007669"/>
    <property type="project" value="InterPro"/>
</dbReference>
<keyword evidence="1" id="KW-0378">Hydrolase</keyword>
<dbReference type="AlphaFoldDB" id="A0A0C1EBF5"/>
<evidence type="ECO:0000313" key="5">
    <source>
        <dbReference type="Proteomes" id="UP000031307"/>
    </source>
</evidence>
<sequence>MNKKTFISLSQPPSKKITVLLIDDQAIVAEAIQSMIGAEKDIDFYYCSEPTQALRKATEVAPTVILQDLVMPEIDGLMLVKYFRANPATSQVPMIVLSSKEDPKVKAEAFALGANDYMVKLPDKVELLARIRYHSSNYIRLLERDEAYARLEESRNLLNAELAEAAQYVRSLLPKCLENPVRTSWEFIPSIGLGGDAFGYYWLDEDHFVMYLLDVCGHGIGAALLSISIMNVLQYQSLANIDFCNPATVLQSLNETFQMEKHNNMFFTIWYGIYSKSKRELLYASGGHPPGILIVRSGDHMEDPIEIKTPGIVIGGIPDVYYQNAVCPIQPNSVLYVFSDGIYEIVKSEGGEMMRLEEFVKILCEAEQKKKGLEYIMSKIRSINKEENFIDDVSIVKFVFS</sequence>
<dbReference type="Pfam" id="PF00072">
    <property type="entry name" value="Response_reg"/>
    <property type="match status" value="1"/>
</dbReference>
<dbReference type="SMART" id="SM00331">
    <property type="entry name" value="PP2C_SIG"/>
    <property type="match status" value="1"/>
</dbReference>
<dbReference type="RefSeq" id="WP_006340080.1">
    <property type="nucleotide sequence ID" value="NZ_BAWW01000008.1"/>
</dbReference>
<reference evidence="4 5" key="1">
    <citation type="journal article" date="2014" name="Mol. Biol. Evol.">
        <title>Massive expansion of Ubiquitination-related gene families within the Chlamydiae.</title>
        <authorList>
            <person name="Domman D."/>
            <person name="Collingro A."/>
            <person name="Lagkouvardos I."/>
            <person name="Gehre L."/>
            <person name="Weinmaier T."/>
            <person name="Rattei T."/>
            <person name="Subtil A."/>
            <person name="Horn M."/>
        </authorList>
    </citation>
    <scope>NUCLEOTIDE SEQUENCE [LARGE SCALE GENOMIC DNA]</scope>
    <source>
        <strain evidence="4 5">OEW1</strain>
    </source>
</reference>
<dbReference type="InterPro" id="IPR052016">
    <property type="entry name" value="Bact_Sigma-Reg"/>
</dbReference>
<feature type="modified residue" description="4-aspartylphosphate" evidence="2">
    <location>
        <position position="68"/>
    </location>
</feature>
<dbReference type="Pfam" id="PF07228">
    <property type="entry name" value="SpoIIE"/>
    <property type="match status" value="1"/>
</dbReference>
<keyword evidence="2" id="KW-0597">Phosphoprotein</keyword>
<name>A0A0C1EBF5_9BACT</name>
<dbReference type="Gene3D" id="3.60.40.10">
    <property type="entry name" value="PPM-type phosphatase domain"/>
    <property type="match status" value="1"/>
</dbReference>
<dbReference type="Gene3D" id="3.40.50.2300">
    <property type="match status" value="1"/>
</dbReference>
<evidence type="ECO:0000256" key="2">
    <source>
        <dbReference type="PROSITE-ProRule" id="PRU00169"/>
    </source>
</evidence>
<proteinExistence type="predicted"/>
<dbReference type="SUPFAM" id="SSF81606">
    <property type="entry name" value="PP2C-like"/>
    <property type="match status" value="1"/>
</dbReference>
<organism evidence="4 5">
    <name type="scientific">Parachlamydia acanthamoebae</name>
    <dbReference type="NCBI Taxonomy" id="83552"/>
    <lineage>
        <taxon>Bacteria</taxon>
        <taxon>Pseudomonadati</taxon>
        <taxon>Chlamydiota</taxon>
        <taxon>Chlamydiia</taxon>
        <taxon>Parachlamydiales</taxon>
        <taxon>Parachlamydiaceae</taxon>
        <taxon>Parachlamydia</taxon>
    </lineage>
</organism>
<evidence type="ECO:0000259" key="3">
    <source>
        <dbReference type="PROSITE" id="PS50110"/>
    </source>
</evidence>
<dbReference type="Proteomes" id="UP000031307">
    <property type="component" value="Unassembled WGS sequence"/>
</dbReference>
<dbReference type="InterPro" id="IPR036457">
    <property type="entry name" value="PPM-type-like_dom_sf"/>
</dbReference>
<dbReference type="GO" id="GO:0016791">
    <property type="term" value="F:phosphatase activity"/>
    <property type="evidence" value="ECO:0007669"/>
    <property type="project" value="TreeGrafter"/>
</dbReference>
<dbReference type="InterPro" id="IPR011006">
    <property type="entry name" value="CheY-like_superfamily"/>
</dbReference>
<evidence type="ECO:0000313" key="4">
    <source>
        <dbReference type="EMBL" id="KIA77383.1"/>
    </source>
</evidence>
<feature type="domain" description="Response regulatory" evidence="3">
    <location>
        <begin position="18"/>
        <end position="135"/>
    </location>
</feature>
<dbReference type="InterPro" id="IPR001932">
    <property type="entry name" value="PPM-type_phosphatase-like_dom"/>
</dbReference>
<dbReference type="PROSITE" id="PS50110">
    <property type="entry name" value="RESPONSE_REGULATORY"/>
    <property type="match status" value="1"/>
</dbReference>
<dbReference type="PANTHER" id="PTHR43156">
    <property type="entry name" value="STAGE II SPORULATION PROTEIN E-RELATED"/>
    <property type="match status" value="1"/>
</dbReference>
<dbReference type="PATRIC" id="fig|83552.4.peg.1479"/>
<dbReference type="PANTHER" id="PTHR43156:SF2">
    <property type="entry name" value="STAGE II SPORULATION PROTEIN E"/>
    <property type="match status" value="1"/>
</dbReference>
<evidence type="ECO:0000256" key="1">
    <source>
        <dbReference type="ARBA" id="ARBA00022801"/>
    </source>
</evidence>
<protein>
    <recommendedName>
        <fullName evidence="3">Response regulatory domain-containing protein</fullName>
    </recommendedName>
</protein>
<accession>A0A0C1EBF5</accession>
<dbReference type="SUPFAM" id="SSF52172">
    <property type="entry name" value="CheY-like"/>
    <property type="match status" value="1"/>
</dbReference>
<dbReference type="EMBL" id="JSAM01000080">
    <property type="protein sequence ID" value="KIA77383.1"/>
    <property type="molecule type" value="Genomic_DNA"/>
</dbReference>
<dbReference type="InterPro" id="IPR001789">
    <property type="entry name" value="Sig_transdc_resp-reg_receiver"/>
</dbReference>
<dbReference type="SMART" id="SM00448">
    <property type="entry name" value="REC"/>
    <property type="match status" value="1"/>
</dbReference>
<comment type="caution">
    <text evidence="4">The sequence shown here is derived from an EMBL/GenBank/DDBJ whole genome shotgun (WGS) entry which is preliminary data.</text>
</comment>